<gene>
    <name evidence="1" type="ORF">HPB50_016758</name>
</gene>
<comment type="caution">
    <text evidence="1">The sequence shown here is derived from an EMBL/GenBank/DDBJ whole genome shotgun (WGS) entry which is preliminary data.</text>
</comment>
<dbReference type="Proteomes" id="UP000821845">
    <property type="component" value="Chromosome 3"/>
</dbReference>
<proteinExistence type="predicted"/>
<evidence type="ECO:0000313" key="1">
    <source>
        <dbReference type="EMBL" id="KAH6936408.1"/>
    </source>
</evidence>
<dbReference type="EMBL" id="CM023483">
    <property type="protein sequence ID" value="KAH6936408.1"/>
    <property type="molecule type" value="Genomic_DNA"/>
</dbReference>
<accession>A0ACB7SRJ9</accession>
<sequence length="118" mass="13297">MSIRRLTHGSGQYGIKGQVVNVPINVRNTVQCLPRNVPDDAAFDVHLKRRLVNKPSYKKGLVKKRHVHEWLKHLELVTRPGEHRIMDETTTDRPAIGAEGIAAVQIHLPSFWPQSPAA</sequence>
<evidence type="ECO:0000313" key="2">
    <source>
        <dbReference type="Proteomes" id="UP000821845"/>
    </source>
</evidence>
<keyword evidence="2" id="KW-1185">Reference proteome</keyword>
<name>A0ACB7SRJ9_HYAAI</name>
<reference evidence="1" key="1">
    <citation type="submission" date="2020-05" db="EMBL/GenBank/DDBJ databases">
        <title>Large-scale comparative analyses of tick genomes elucidate their genetic diversity and vector capacities.</title>
        <authorList>
            <person name="Jia N."/>
            <person name="Wang J."/>
            <person name="Shi W."/>
            <person name="Du L."/>
            <person name="Sun Y."/>
            <person name="Zhan W."/>
            <person name="Jiang J."/>
            <person name="Wang Q."/>
            <person name="Zhang B."/>
            <person name="Ji P."/>
            <person name="Sakyi L.B."/>
            <person name="Cui X."/>
            <person name="Yuan T."/>
            <person name="Jiang B."/>
            <person name="Yang W."/>
            <person name="Lam T.T.-Y."/>
            <person name="Chang Q."/>
            <person name="Ding S."/>
            <person name="Wang X."/>
            <person name="Zhu J."/>
            <person name="Ruan X."/>
            <person name="Zhao L."/>
            <person name="Wei J."/>
            <person name="Que T."/>
            <person name="Du C."/>
            <person name="Cheng J."/>
            <person name="Dai P."/>
            <person name="Han X."/>
            <person name="Huang E."/>
            <person name="Gao Y."/>
            <person name="Liu J."/>
            <person name="Shao H."/>
            <person name="Ye R."/>
            <person name="Li L."/>
            <person name="Wei W."/>
            <person name="Wang X."/>
            <person name="Wang C."/>
            <person name="Yang T."/>
            <person name="Huo Q."/>
            <person name="Li W."/>
            <person name="Guo W."/>
            <person name="Chen H."/>
            <person name="Zhou L."/>
            <person name="Ni X."/>
            <person name="Tian J."/>
            <person name="Zhou Y."/>
            <person name="Sheng Y."/>
            <person name="Liu T."/>
            <person name="Pan Y."/>
            <person name="Xia L."/>
            <person name="Li J."/>
            <person name="Zhao F."/>
            <person name="Cao W."/>
        </authorList>
    </citation>
    <scope>NUCLEOTIDE SEQUENCE</scope>
    <source>
        <strain evidence="1">Hyas-2018</strain>
    </source>
</reference>
<protein>
    <submittedName>
        <fullName evidence="1">Uncharacterized protein</fullName>
    </submittedName>
</protein>
<organism evidence="1 2">
    <name type="scientific">Hyalomma asiaticum</name>
    <name type="common">Tick</name>
    <dbReference type="NCBI Taxonomy" id="266040"/>
    <lineage>
        <taxon>Eukaryota</taxon>
        <taxon>Metazoa</taxon>
        <taxon>Ecdysozoa</taxon>
        <taxon>Arthropoda</taxon>
        <taxon>Chelicerata</taxon>
        <taxon>Arachnida</taxon>
        <taxon>Acari</taxon>
        <taxon>Parasitiformes</taxon>
        <taxon>Ixodida</taxon>
        <taxon>Ixodoidea</taxon>
        <taxon>Ixodidae</taxon>
        <taxon>Hyalomminae</taxon>
        <taxon>Hyalomma</taxon>
    </lineage>
</organism>